<evidence type="ECO:0000313" key="3">
    <source>
        <dbReference type="RefSeq" id="XP_035579651.1"/>
    </source>
</evidence>
<feature type="compositionally biased region" description="Low complexity" evidence="1">
    <location>
        <begin position="14"/>
        <end position="25"/>
    </location>
</feature>
<feature type="region of interest" description="Disordered" evidence="1">
    <location>
        <begin position="83"/>
        <end position="115"/>
    </location>
</feature>
<proteinExistence type="predicted"/>
<dbReference type="Proteomes" id="UP000515165">
    <property type="component" value="Chromosome 13"/>
</dbReference>
<keyword evidence="2" id="KW-1185">Reference proteome</keyword>
<organism evidence="2 3">
    <name type="scientific">Zalophus californianus</name>
    <name type="common">California sealion</name>
    <dbReference type="NCBI Taxonomy" id="9704"/>
    <lineage>
        <taxon>Eukaryota</taxon>
        <taxon>Metazoa</taxon>
        <taxon>Chordata</taxon>
        <taxon>Craniata</taxon>
        <taxon>Vertebrata</taxon>
        <taxon>Euteleostomi</taxon>
        <taxon>Mammalia</taxon>
        <taxon>Eutheria</taxon>
        <taxon>Laurasiatheria</taxon>
        <taxon>Carnivora</taxon>
        <taxon>Caniformia</taxon>
        <taxon>Pinnipedia</taxon>
        <taxon>Otariidae</taxon>
        <taxon>Zalophus</taxon>
    </lineage>
</organism>
<reference evidence="3" key="1">
    <citation type="submission" date="2025-08" db="UniProtKB">
        <authorList>
            <consortium name="RefSeq"/>
        </authorList>
    </citation>
    <scope>IDENTIFICATION</scope>
    <source>
        <tissue evidence="3">Blood</tissue>
    </source>
</reference>
<evidence type="ECO:0000313" key="2">
    <source>
        <dbReference type="Proteomes" id="UP000515165"/>
    </source>
</evidence>
<protein>
    <submittedName>
        <fullName evidence="3">Atherin-like</fullName>
    </submittedName>
</protein>
<feature type="compositionally biased region" description="Pro residues" evidence="1">
    <location>
        <begin position="27"/>
        <end position="46"/>
    </location>
</feature>
<dbReference type="GeneID" id="113934185"/>
<dbReference type="AlphaFoldDB" id="A0A6P9F2F7"/>
<evidence type="ECO:0000256" key="1">
    <source>
        <dbReference type="SAM" id="MobiDB-lite"/>
    </source>
</evidence>
<feature type="region of interest" description="Disordered" evidence="1">
    <location>
        <begin position="14"/>
        <end position="56"/>
    </location>
</feature>
<sequence>MSCRAVELTAFKASGGAPCRAARGGPAPGPPDARTPAPPPFPPPPQARRRWEQERQRRLCAQVTAPLSLLNGFLERVRADGPSPRLCVGASERPRRGPLRDRQQPLPQPCPASSRTPALVRCQRCCAPQLSPRTLSKIVPPTPCPPAWKF</sequence>
<dbReference type="RefSeq" id="XP_035579651.1">
    <property type="nucleotide sequence ID" value="XM_035723758.1"/>
</dbReference>
<feature type="compositionally biased region" description="Basic and acidic residues" evidence="1">
    <location>
        <begin position="92"/>
        <end position="103"/>
    </location>
</feature>
<name>A0A6P9F2F7_ZALCA</name>
<accession>A0A6P9F2F7</accession>
<dbReference type="KEGG" id="zca:113934185"/>
<gene>
    <name evidence="3" type="primary">LOC113934185</name>
</gene>